<keyword evidence="2 3" id="KW-0081">Bacteriolytic enzyme</keyword>
<evidence type="ECO:0000256" key="3">
    <source>
        <dbReference type="RuleBase" id="RU003788"/>
    </source>
</evidence>
<comment type="similarity">
    <text evidence="3">Belongs to the glycosyl hydrolase 24 family.</text>
</comment>
<name>A0AAE9K7Z4_9CAUD</name>
<dbReference type="InterPro" id="IPR002196">
    <property type="entry name" value="Glyco_hydro_24"/>
</dbReference>
<dbReference type="Proteomes" id="UP000832072">
    <property type="component" value="Segment"/>
</dbReference>
<evidence type="ECO:0000313" key="4">
    <source>
        <dbReference type="EMBL" id="UNY46958.1"/>
    </source>
</evidence>
<evidence type="ECO:0000256" key="2">
    <source>
        <dbReference type="ARBA" id="ARBA00022638"/>
    </source>
</evidence>
<dbReference type="GO" id="GO:0042742">
    <property type="term" value="P:defense response to bacterium"/>
    <property type="evidence" value="ECO:0007669"/>
    <property type="project" value="UniProtKB-KW"/>
</dbReference>
<dbReference type="PANTHER" id="PTHR37406:SF1">
    <property type="entry name" value="T4-TYPE LYSOZYME 1-RELATED"/>
    <property type="match status" value="1"/>
</dbReference>
<evidence type="ECO:0000256" key="1">
    <source>
        <dbReference type="ARBA" id="ARBA00022529"/>
    </source>
</evidence>
<dbReference type="SUPFAM" id="SSF53955">
    <property type="entry name" value="Lysozyme-like"/>
    <property type="match status" value="1"/>
</dbReference>
<keyword evidence="5" id="KW-1185">Reference proteome</keyword>
<dbReference type="Pfam" id="PF00959">
    <property type="entry name" value="Phage_lysozyme"/>
    <property type="match status" value="1"/>
</dbReference>
<reference evidence="4 5" key="1">
    <citation type="submission" date="2022-02" db="EMBL/GenBank/DDBJ databases">
        <authorList>
            <person name="Tian F."/>
            <person name="Li J."/>
            <person name="Li F."/>
            <person name="Tong Y."/>
        </authorList>
    </citation>
    <scope>NUCLEOTIDE SEQUENCE [LARGE SCALE GENOMIC DNA]</scope>
</reference>
<dbReference type="GO" id="GO:0016998">
    <property type="term" value="P:cell wall macromolecule catabolic process"/>
    <property type="evidence" value="ECO:0007669"/>
    <property type="project" value="InterPro"/>
</dbReference>
<dbReference type="EMBL" id="OM638103">
    <property type="protein sequence ID" value="UNY46958.1"/>
    <property type="molecule type" value="Genomic_DNA"/>
</dbReference>
<evidence type="ECO:0000313" key="5">
    <source>
        <dbReference type="Proteomes" id="UP000832072"/>
    </source>
</evidence>
<dbReference type="EC" id="3.2.1.17" evidence="3"/>
<dbReference type="CDD" id="cd00735">
    <property type="entry name" value="T4-like_lys"/>
    <property type="match status" value="1"/>
</dbReference>
<dbReference type="InterPro" id="IPR023347">
    <property type="entry name" value="Lysozyme_dom_sf"/>
</dbReference>
<proteinExistence type="inferred from homology"/>
<dbReference type="PANTHER" id="PTHR37406">
    <property type="entry name" value="T4-TYPE LYSOZYME 1-RELATED"/>
    <property type="match status" value="1"/>
</dbReference>
<keyword evidence="3" id="KW-0378">Hydrolase</keyword>
<protein>
    <recommendedName>
        <fullName evidence="3">Lysozyme</fullName>
        <ecNumber evidence="3">3.2.1.17</ecNumber>
    </recommendedName>
</protein>
<keyword evidence="1 3" id="KW-0929">Antimicrobial</keyword>
<keyword evidence="3" id="KW-0326">Glycosidase</keyword>
<comment type="catalytic activity">
    <reaction evidence="3">
        <text>Hydrolysis of (1-&gt;4)-beta-linkages between N-acetylmuramic acid and N-acetyl-D-glucosamine residues in a peptidoglycan and between N-acetyl-D-glucosamine residues in chitodextrins.</text>
        <dbReference type="EC" id="3.2.1.17"/>
    </reaction>
</comment>
<dbReference type="PRINTS" id="PR00684">
    <property type="entry name" value="T4LYSOZYME"/>
</dbReference>
<dbReference type="Gene3D" id="1.10.530.40">
    <property type="match status" value="1"/>
</dbReference>
<organism evidence="4 5">
    <name type="scientific">Cronobacter phage LPCS28</name>
    <dbReference type="NCBI Taxonomy" id="2924885"/>
    <lineage>
        <taxon>Viruses</taxon>
        <taxon>Duplodnaviria</taxon>
        <taxon>Heunggongvirae</taxon>
        <taxon>Uroviricota</taxon>
        <taxon>Caudoviricetes</taxon>
        <taxon>Pantevenvirales</taxon>
        <taxon>Straboviridae</taxon>
        <taxon>Nanhuvirus</taxon>
        <taxon>Nanhuvirus LPCS28</taxon>
    </lineage>
</organism>
<dbReference type="InterPro" id="IPR001165">
    <property type="entry name" value="T4-type_lysozyme"/>
</dbReference>
<dbReference type="InterPro" id="IPR052619">
    <property type="entry name" value="Phage_lysozyme-like"/>
</dbReference>
<dbReference type="GO" id="GO:0031640">
    <property type="term" value="P:killing of cells of another organism"/>
    <property type="evidence" value="ECO:0007669"/>
    <property type="project" value="UniProtKB-KW"/>
</dbReference>
<gene>
    <name evidence="4" type="ORF">EHEKIMEA_00070</name>
</gene>
<dbReference type="InterPro" id="IPR023346">
    <property type="entry name" value="Lysozyme-like_dom_sf"/>
</dbReference>
<dbReference type="GO" id="GO:0009253">
    <property type="term" value="P:peptidoglycan catabolic process"/>
    <property type="evidence" value="ECO:0007669"/>
    <property type="project" value="InterPro"/>
</dbReference>
<sequence length="164" mass="18634">MVSNIFEMLRYDEGCRLDIYKDTEGYWTTGIGHLLTKDPSIVVAQKELDKIIGRSTMGRITQEEAEDLFALDVLQVEKGIQGNSTLKPVYDSLDAVRKDALKNMVFQMGVAGVAGFKNSLRYLQGKQWEVAAANLKQSRWFKQTPNRANRVIETFRTGTYNAYK</sequence>
<dbReference type="GO" id="GO:0003796">
    <property type="term" value="F:lysozyme activity"/>
    <property type="evidence" value="ECO:0007669"/>
    <property type="project" value="UniProtKB-EC"/>
</dbReference>
<accession>A0AAE9K7Z4</accession>